<gene>
    <name evidence="3" type="ORF">N4R40_12930</name>
</gene>
<evidence type="ECO:0000313" key="3">
    <source>
        <dbReference type="EMBL" id="MCT9003264.1"/>
    </source>
</evidence>
<evidence type="ECO:0000313" key="4">
    <source>
        <dbReference type="Proteomes" id="UP001300496"/>
    </source>
</evidence>
<protein>
    <submittedName>
        <fullName evidence="3">AMP-binding protein</fullName>
    </submittedName>
</protein>
<dbReference type="InterPro" id="IPR045851">
    <property type="entry name" value="AMP-bd_C_sf"/>
</dbReference>
<dbReference type="Pfam" id="PF00501">
    <property type="entry name" value="AMP-binding"/>
    <property type="match status" value="1"/>
</dbReference>
<dbReference type="InterPro" id="IPR000873">
    <property type="entry name" value="AMP-dep_synth/lig_dom"/>
</dbReference>
<dbReference type="InterPro" id="IPR042099">
    <property type="entry name" value="ANL_N_sf"/>
</dbReference>
<dbReference type="Gene3D" id="3.30.300.30">
    <property type="match status" value="1"/>
</dbReference>
<dbReference type="Gene3D" id="3.40.50.12780">
    <property type="entry name" value="N-terminal domain of ligase-like"/>
    <property type="match status" value="1"/>
</dbReference>
<keyword evidence="4" id="KW-1185">Reference proteome</keyword>
<sequence>MRLEAIDAQDPRAVLRALRGAVLGSGPAVALGGRVAAPATDVPAGTALIVTTSGSTGYPKSVALSRAALTSGALATAARIGEGAWLLALPAGYIAGAQVLVRALVSGREPAVLSGTFSPAAFAAAAAGMASSVGGTRVPAFTSLVPAQVATLLDSPEGARALASFEAVLVGGQALAPALAERAAAAGARLVRTYGSSETAGGCVYDGVPLDGVGVRIAAGEVQVSGPTLADGYLDDPDRTAATFLREDGVRWYRTGDAGSFDGVLRVTGRFDNVIVSGGINVSLDRVEAVVRTLPGLVAAAVVPVADARWGEASVVIAEAGPRTPPLAEIRAAVETAIGVAARPRAIIRIDRMPLLPSGKPDRSALRELAALRESDPDKG</sequence>
<comment type="caution">
    <text evidence="3">The sequence shown here is derived from an EMBL/GenBank/DDBJ whole genome shotgun (WGS) entry which is preliminary data.</text>
</comment>
<name>A0ABT2PFR2_9MICO</name>
<dbReference type="InterPro" id="IPR025110">
    <property type="entry name" value="AMP-bd_C"/>
</dbReference>
<evidence type="ECO:0000259" key="2">
    <source>
        <dbReference type="Pfam" id="PF13193"/>
    </source>
</evidence>
<dbReference type="Proteomes" id="UP001300496">
    <property type="component" value="Unassembled WGS sequence"/>
</dbReference>
<feature type="domain" description="AMP-binding enzyme C-terminal" evidence="2">
    <location>
        <begin position="287"/>
        <end position="360"/>
    </location>
</feature>
<dbReference type="PANTHER" id="PTHR43767:SF1">
    <property type="entry name" value="NONRIBOSOMAL PEPTIDE SYNTHASE PES1 (EUROFUNG)-RELATED"/>
    <property type="match status" value="1"/>
</dbReference>
<dbReference type="Pfam" id="PF13193">
    <property type="entry name" value="AMP-binding_C"/>
    <property type="match status" value="1"/>
</dbReference>
<dbReference type="PANTHER" id="PTHR43767">
    <property type="entry name" value="LONG-CHAIN-FATTY-ACID--COA LIGASE"/>
    <property type="match status" value="1"/>
</dbReference>
<evidence type="ECO:0000259" key="1">
    <source>
        <dbReference type="Pfam" id="PF00501"/>
    </source>
</evidence>
<dbReference type="PROSITE" id="PS00455">
    <property type="entry name" value="AMP_BINDING"/>
    <property type="match status" value="1"/>
</dbReference>
<feature type="domain" description="AMP-dependent synthetase/ligase" evidence="1">
    <location>
        <begin position="39"/>
        <end position="208"/>
    </location>
</feature>
<dbReference type="EMBL" id="JAODOR010000017">
    <property type="protein sequence ID" value="MCT9003264.1"/>
    <property type="molecule type" value="Genomic_DNA"/>
</dbReference>
<dbReference type="InterPro" id="IPR020845">
    <property type="entry name" value="AMP-binding_CS"/>
</dbReference>
<dbReference type="InterPro" id="IPR050237">
    <property type="entry name" value="ATP-dep_AMP-bd_enzyme"/>
</dbReference>
<reference evidence="3 4" key="1">
    <citation type="journal article" date="2024" name="Int. J. Syst. Evol. Microbiol.">
        <title>Microbacterium memoriense sp. nov., a member of the Actinomycetota from marine beach sediment of the north coast of Portugal.</title>
        <authorList>
            <person name="Santos J.D.N.D."/>
            <person name="Klimek D."/>
            <person name="Calusinska M."/>
            <person name="Lobo-da-Cunha A."/>
            <person name="Catita J."/>
            <person name="Goncalves H."/>
            <person name="Gonzalez I."/>
            <person name="Lage O.M."/>
        </authorList>
    </citation>
    <scope>NUCLEOTIDE SEQUENCE [LARGE SCALE GENOMIC DNA]</scope>
    <source>
        <strain evidence="3 4">PMIC_1C1B</strain>
    </source>
</reference>
<dbReference type="RefSeq" id="WP_261607791.1">
    <property type="nucleotide sequence ID" value="NZ_JAODOR010000017.1"/>
</dbReference>
<dbReference type="SUPFAM" id="SSF56801">
    <property type="entry name" value="Acetyl-CoA synthetase-like"/>
    <property type="match status" value="1"/>
</dbReference>
<organism evidence="3 4">
    <name type="scientific">Microbacterium memoriense</name>
    <dbReference type="NCBI Taxonomy" id="2978350"/>
    <lineage>
        <taxon>Bacteria</taxon>
        <taxon>Bacillati</taxon>
        <taxon>Actinomycetota</taxon>
        <taxon>Actinomycetes</taxon>
        <taxon>Micrococcales</taxon>
        <taxon>Microbacteriaceae</taxon>
        <taxon>Microbacterium</taxon>
    </lineage>
</organism>
<proteinExistence type="predicted"/>
<accession>A0ABT2PFR2</accession>